<gene>
    <name evidence="3" type="ORF">AB2L27_11525</name>
</gene>
<sequence length="105" mass="11329">MKTVPVRDLRNQYGRILEEVAGGETFTITSAGVPVATISPHVPARVPGPREGVPLADLLTLPPILTPEQAAELKADLAEADGEAEDPWERYDRLEADRDGAGEDR</sequence>
<feature type="compositionally biased region" description="Basic and acidic residues" evidence="2">
    <location>
        <begin position="87"/>
        <end position="105"/>
    </location>
</feature>
<name>A0ABV4H1E9_9ACTN</name>
<evidence type="ECO:0000256" key="1">
    <source>
        <dbReference type="ARBA" id="ARBA00009981"/>
    </source>
</evidence>
<reference evidence="3 4" key="1">
    <citation type="submission" date="2024-07" db="EMBL/GenBank/DDBJ databases">
        <authorList>
            <person name="Thanompreechachai J."/>
            <person name="Duangmal K."/>
        </authorList>
    </citation>
    <scope>NUCLEOTIDE SEQUENCE [LARGE SCALE GENOMIC DNA]</scope>
    <source>
        <strain evidence="3 4">LSe6-4</strain>
    </source>
</reference>
<comment type="similarity">
    <text evidence="1">Belongs to the phD/YefM antitoxin family.</text>
</comment>
<dbReference type="RefSeq" id="WP_370441608.1">
    <property type="nucleotide sequence ID" value="NZ_JBGFTU010000011.1"/>
</dbReference>
<dbReference type="SUPFAM" id="SSF143120">
    <property type="entry name" value="YefM-like"/>
    <property type="match status" value="1"/>
</dbReference>
<protein>
    <submittedName>
        <fullName evidence="3">Type II toxin-antitoxin system Phd/YefM family antitoxin</fullName>
    </submittedName>
</protein>
<dbReference type="EMBL" id="JBGFTU010000011">
    <property type="protein sequence ID" value="MEZ0165389.1"/>
    <property type="molecule type" value="Genomic_DNA"/>
</dbReference>
<dbReference type="NCBIfam" id="TIGR01552">
    <property type="entry name" value="phd_fam"/>
    <property type="match status" value="1"/>
</dbReference>
<proteinExistence type="inferred from homology"/>
<evidence type="ECO:0000313" key="3">
    <source>
        <dbReference type="EMBL" id="MEZ0165389.1"/>
    </source>
</evidence>
<accession>A0ABV4H1E9</accession>
<dbReference type="Proteomes" id="UP001565927">
    <property type="component" value="Unassembled WGS sequence"/>
</dbReference>
<evidence type="ECO:0000256" key="2">
    <source>
        <dbReference type="SAM" id="MobiDB-lite"/>
    </source>
</evidence>
<dbReference type="Gene3D" id="3.40.1620.10">
    <property type="entry name" value="YefM-like domain"/>
    <property type="match status" value="1"/>
</dbReference>
<organism evidence="3 4">
    <name type="scientific">Kineococcus halophytocola</name>
    <dbReference type="NCBI Taxonomy" id="3234027"/>
    <lineage>
        <taxon>Bacteria</taxon>
        <taxon>Bacillati</taxon>
        <taxon>Actinomycetota</taxon>
        <taxon>Actinomycetes</taxon>
        <taxon>Kineosporiales</taxon>
        <taxon>Kineosporiaceae</taxon>
        <taxon>Kineococcus</taxon>
    </lineage>
</organism>
<evidence type="ECO:0000313" key="4">
    <source>
        <dbReference type="Proteomes" id="UP001565927"/>
    </source>
</evidence>
<keyword evidence="4" id="KW-1185">Reference proteome</keyword>
<feature type="region of interest" description="Disordered" evidence="2">
    <location>
        <begin position="76"/>
        <end position="105"/>
    </location>
</feature>
<comment type="caution">
    <text evidence="3">The sequence shown here is derived from an EMBL/GenBank/DDBJ whole genome shotgun (WGS) entry which is preliminary data.</text>
</comment>
<dbReference type="InterPro" id="IPR036165">
    <property type="entry name" value="YefM-like_sf"/>
</dbReference>